<sequence length="48" mass="5091">MVIAQNLAYVRGRRLELLKSGSTTFSSILGGSATAFPAFKVSAQKGLF</sequence>
<evidence type="ECO:0000313" key="1">
    <source>
        <dbReference type="EMBL" id="GAC18291.1"/>
    </source>
</evidence>
<dbReference type="AlphaFoldDB" id="K6Y302"/>
<reference evidence="1 2" key="1">
    <citation type="journal article" date="2017" name="Antonie Van Leeuwenhoek">
        <title>Rhizobium rhizosphaerae sp. nov., a novel species isolated from rice rhizosphere.</title>
        <authorList>
            <person name="Zhao J.J."/>
            <person name="Zhang J."/>
            <person name="Zhang R.J."/>
            <person name="Zhang C.W."/>
            <person name="Yin H.Q."/>
            <person name="Zhang X.X."/>
        </authorList>
    </citation>
    <scope>NUCLEOTIDE SEQUENCE [LARGE SCALE GENOMIC DNA]</scope>
    <source>
        <strain evidence="1 2">BSs20135</strain>
    </source>
</reference>
<dbReference type="EMBL" id="BAEO01000015">
    <property type="protein sequence ID" value="GAC18291.1"/>
    <property type="molecule type" value="Genomic_DNA"/>
</dbReference>
<keyword evidence="2" id="KW-1185">Reference proteome</keyword>
<dbReference type="Proteomes" id="UP000006327">
    <property type="component" value="Unassembled WGS sequence"/>
</dbReference>
<evidence type="ECO:0000313" key="2">
    <source>
        <dbReference type="Proteomes" id="UP000006327"/>
    </source>
</evidence>
<proteinExistence type="predicted"/>
<gene>
    <name evidence="1" type="ORF">GARC_1315</name>
</gene>
<comment type="caution">
    <text evidence="1">The sequence shown here is derived from an EMBL/GenBank/DDBJ whole genome shotgun (WGS) entry which is preliminary data.</text>
</comment>
<accession>K6Y302</accession>
<protein>
    <submittedName>
        <fullName evidence="1">Uncharacterized protein</fullName>
    </submittedName>
</protein>
<name>K6Y302_9ALTE</name>
<organism evidence="1 2">
    <name type="scientific">Paraglaciecola arctica BSs20135</name>
    <dbReference type="NCBI Taxonomy" id="493475"/>
    <lineage>
        <taxon>Bacteria</taxon>
        <taxon>Pseudomonadati</taxon>
        <taxon>Pseudomonadota</taxon>
        <taxon>Gammaproteobacteria</taxon>
        <taxon>Alteromonadales</taxon>
        <taxon>Alteromonadaceae</taxon>
        <taxon>Paraglaciecola</taxon>
    </lineage>
</organism>